<dbReference type="InterPro" id="IPR014184">
    <property type="entry name" value="HCHO_DH_non_GSH"/>
</dbReference>
<evidence type="ECO:0000256" key="2">
    <source>
        <dbReference type="ARBA" id="ARBA00008072"/>
    </source>
</evidence>
<keyword evidence="6" id="KW-0520">NAD</keyword>
<comment type="cofactor">
    <cofactor evidence="1 7">
        <name>Zn(2+)</name>
        <dbReference type="ChEBI" id="CHEBI:29105"/>
    </cofactor>
</comment>
<gene>
    <name evidence="10" type="primary">fdhA</name>
    <name evidence="10" type="ORF">NE857_31010</name>
</gene>
<dbReference type="Proteomes" id="UP001055940">
    <property type="component" value="Chromosome"/>
</dbReference>
<dbReference type="CDD" id="cd08282">
    <property type="entry name" value="PFDH_like"/>
    <property type="match status" value="1"/>
</dbReference>
<dbReference type="EMBL" id="CP099837">
    <property type="protein sequence ID" value="USY19618.1"/>
    <property type="molecule type" value="Genomic_DNA"/>
</dbReference>
<comment type="similarity">
    <text evidence="2 7">Belongs to the zinc-containing alcohol dehydrogenase family.</text>
</comment>
<dbReference type="PANTHER" id="PTHR42813">
    <property type="entry name" value="ZINC-TYPE ALCOHOL DEHYDROGENASE-LIKE"/>
    <property type="match status" value="1"/>
</dbReference>
<dbReference type="InterPro" id="IPR036291">
    <property type="entry name" value="NAD(P)-bd_dom_sf"/>
</dbReference>
<keyword evidence="4 7" id="KW-0862">Zinc</keyword>
<protein>
    <submittedName>
        <fullName evidence="10">Formaldehyde dehydrogenase, glutathione-independent</fullName>
        <ecNumber evidence="10">1.2.1.46</ecNumber>
    </submittedName>
</protein>
<evidence type="ECO:0000256" key="1">
    <source>
        <dbReference type="ARBA" id="ARBA00001947"/>
    </source>
</evidence>
<keyword evidence="3 7" id="KW-0479">Metal-binding</keyword>
<evidence type="ECO:0000313" key="11">
    <source>
        <dbReference type="Proteomes" id="UP001055940"/>
    </source>
</evidence>
<dbReference type="RefSeq" id="WP_254418814.1">
    <property type="nucleotide sequence ID" value="NZ_BAAAJB010000072.1"/>
</dbReference>
<dbReference type="InterPro" id="IPR002328">
    <property type="entry name" value="ADH_Zn_CS"/>
</dbReference>
<dbReference type="Pfam" id="PF00107">
    <property type="entry name" value="ADH_zinc_N"/>
    <property type="match status" value="1"/>
</dbReference>
<proteinExistence type="inferred from homology"/>
<dbReference type="SUPFAM" id="SSF50129">
    <property type="entry name" value="GroES-like"/>
    <property type="match status" value="1"/>
</dbReference>
<dbReference type="Pfam" id="PF08240">
    <property type="entry name" value="ADH_N"/>
    <property type="match status" value="1"/>
</dbReference>
<evidence type="ECO:0000259" key="9">
    <source>
        <dbReference type="Pfam" id="PF08240"/>
    </source>
</evidence>
<dbReference type="Gene3D" id="3.90.180.10">
    <property type="entry name" value="Medium-chain alcohol dehydrogenases, catalytic domain"/>
    <property type="match status" value="1"/>
</dbReference>
<sequence>MSGNRGVLYQGRGEVEVADISYPEFVLRDGPGVNPANVGREVPHGAILKVVATNICGSDQHMVRGRTTAPEGLVLGHEITGEVVEKGPGVEFIEVGDLVSVPFNIACGRCVNCKARRTEICLNVNPDRPGSAYGYVDMGGWVGGQAQFVLVPYADWNLLKFPDREQALEKILDLTMLSDIFPTGYHGCVTAGVGVGSSVYVAGAGPVGLAAAASAQLLGAAVVIVGDLNDERLAQARGFGCETINISAGDPGDQIEELLGTPAVDCAVDAVGFEAHGTGDKASEEAPASVLNTAMDVTKAGGSIGIPGLYVTGDPGAADDAAKEGSLSIRFGLGWSKSHAFFTGQCPVMKYHRQLMEAILNDRVQIAKAVNAVAIPLEDAPEGYQSFDKGAASKYVLDPNGYLSTG</sequence>
<dbReference type="EC" id="1.2.1.46" evidence="10"/>
<evidence type="ECO:0000259" key="8">
    <source>
        <dbReference type="Pfam" id="PF00107"/>
    </source>
</evidence>
<dbReference type="InterPro" id="IPR011032">
    <property type="entry name" value="GroES-like_sf"/>
</dbReference>
<dbReference type="InterPro" id="IPR013149">
    <property type="entry name" value="ADH-like_C"/>
</dbReference>
<name>A0ABY5D981_9ACTN</name>
<reference evidence="10" key="1">
    <citation type="submission" date="2022-06" db="EMBL/GenBank/DDBJ databases">
        <authorList>
            <person name="Ping M."/>
        </authorList>
    </citation>
    <scope>NUCLEOTIDE SEQUENCE</scope>
    <source>
        <strain evidence="10">JCM11759T</strain>
    </source>
</reference>
<feature type="domain" description="Alcohol dehydrogenase-like C-terminal" evidence="8">
    <location>
        <begin position="206"/>
        <end position="272"/>
    </location>
</feature>
<dbReference type="PROSITE" id="PS00059">
    <property type="entry name" value="ADH_ZINC"/>
    <property type="match status" value="1"/>
</dbReference>
<evidence type="ECO:0000256" key="3">
    <source>
        <dbReference type="ARBA" id="ARBA00022723"/>
    </source>
</evidence>
<keyword evidence="11" id="KW-1185">Reference proteome</keyword>
<feature type="domain" description="Alcohol dehydrogenase-like N-terminal" evidence="9">
    <location>
        <begin position="44"/>
        <end position="162"/>
    </location>
</feature>
<evidence type="ECO:0000256" key="7">
    <source>
        <dbReference type="RuleBase" id="RU361277"/>
    </source>
</evidence>
<dbReference type="SUPFAM" id="SSF51735">
    <property type="entry name" value="NAD(P)-binding Rossmann-fold domains"/>
    <property type="match status" value="1"/>
</dbReference>
<evidence type="ECO:0000256" key="4">
    <source>
        <dbReference type="ARBA" id="ARBA00022833"/>
    </source>
</evidence>
<dbReference type="Gene3D" id="3.40.50.720">
    <property type="entry name" value="NAD(P)-binding Rossmann-like Domain"/>
    <property type="match status" value="1"/>
</dbReference>
<dbReference type="GO" id="GO:0018467">
    <property type="term" value="F:formaldehyde dehydrogenase (NAD+) activity"/>
    <property type="evidence" value="ECO:0007669"/>
    <property type="project" value="UniProtKB-EC"/>
</dbReference>
<organism evidence="10 11">
    <name type="scientific">Nocardiopsis exhalans</name>
    <dbReference type="NCBI Taxonomy" id="163604"/>
    <lineage>
        <taxon>Bacteria</taxon>
        <taxon>Bacillati</taxon>
        <taxon>Actinomycetota</taxon>
        <taxon>Actinomycetes</taxon>
        <taxon>Streptosporangiales</taxon>
        <taxon>Nocardiopsidaceae</taxon>
        <taxon>Nocardiopsis</taxon>
    </lineage>
</organism>
<dbReference type="PANTHER" id="PTHR42813:SF3">
    <property type="entry name" value="GLUTATHIONE-INDEPENDENT FORMALDEHYDE DEHYDROGENASE"/>
    <property type="match status" value="1"/>
</dbReference>
<keyword evidence="5 10" id="KW-0560">Oxidoreductase</keyword>
<evidence type="ECO:0000313" key="10">
    <source>
        <dbReference type="EMBL" id="USY19618.1"/>
    </source>
</evidence>
<evidence type="ECO:0000256" key="5">
    <source>
        <dbReference type="ARBA" id="ARBA00023002"/>
    </source>
</evidence>
<accession>A0ABY5D981</accession>
<dbReference type="NCBIfam" id="TIGR02819">
    <property type="entry name" value="fdhA_non_GSH"/>
    <property type="match status" value="1"/>
</dbReference>
<dbReference type="InterPro" id="IPR013154">
    <property type="entry name" value="ADH-like_N"/>
</dbReference>
<evidence type="ECO:0000256" key="6">
    <source>
        <dbReference type="ARBA" id="ARBA00023027"/>
    </source>
</evidence>